<dbReference type="PANTHER" id="PTHR28529">
    <property type="entry name" value="DNA REPAIR PROTEIN SWI5 HOMOLOG"/>
    <property type="match status" value="1"/>
</dbReference>
<gene>
    <name evidence="8" type="primary">109583164</name>
</gene>
<keyword evidence="7" id="KW-0175">Coiled coil</keyword>
<keyword evidence="9" id="KW-1185">Reference proteome</keyword>
<dbReference type="Proteomes" id="UP000007879">
    <property type="component" value="Unassembled WGS sequence"/>
</dbReference>
<dbReference type="Gene3D" id="1.20.5.170">
    <property type="match status" value="1"/>
</dbReference>
<reference evidence="8" key="2">
    <citation type="submission" date="2017-05" db="UniProtKB">
        <authorList>
            <consortium name="EnsemblMetazoa"/>
        </authorList>
    </citation>
    <scope>IDENTIFICATION</scope>
</reference>
<evidence type="ECO:0000256" key="4">
    <source>
        <dbReference type="ARBA" id="ARBA00023204"/>
    </source>
</evidence>
<dbReference type="EnsemblMetazoa" id="Aqu2.1.27552_001">
    <property type="protein sequence ID" value="Aqu2.1.27552_001"/>
    <property type="gene ID" value="Aqu2.1.27552"/>
</dbReference>
<evidence type="ECO:0000256" key="5">
    <source>
        <dbReference type="ARBA" id="ARBA00030081"/>
    </source>
</evidence>
<evidence type="ECO:0000313" key="9">
    <source>
        <dbReference type="Proteomes" id="UP000007879"/>
    </source>
</evidence>
<dbReference type="GO" id="GO:0000724">
    <property type="term" value="P:double-strand break repair via homologous recombination"/>
    <property type="evidence" value="ECO:0007669"/>
    <property type="project" value="TreeGrafter"/>
</dbReference>
<evidence type="ECO:0000313" key="8">
    <source>
        <dbReference type="EnsemblMetazoa" id="Aqu2.1.27552_001"/>
    </source>
</evidence>
<evidence type="ECO:0000256" key="7">
    <source>
        <dbReference type="SAM" id="Coils"/>
    </source>
</evidence>
<dbReference type="AlphaFoldDB" id="A0A1X7UIH0"/>
<accession>A0A1X7UIH0</accession>
<dbReference type="EnsemblMetazoa" id="XM_019998382.1">
    <property type="protein sequence ID" value="XP_019853941.1"/>
    <property type="gene ID" value="LOC109583164"/>
</dbReference>
<comment type="function">
    <text evidence="6">Component of the SWI5-SFR1 complex, a complex required for double-strand break repair via homologous recombination.</text>
</comment>
<evidence type="ECO:0000256" key="6">
    <source>
        <dbReference type="ARBA" id="ARBA00059338"/>
    </source>
</evidence>
<comment type="similarity">
    <text evidence="1">Belongs to the SWI5/SAE3 family.</text>
</comment>
<dbReference type="GO" id="GO:0034974">
    <property type="term" value="C:Swi5-Swi2 complex"/>
    <property type="evidence" value="ECO:0007669"/>
    <property type="project" value="TreeGrafter"/>
</dbReference>
<dbReference type="PANTHER" id="PTHR28529:SF2">
    <property type="entry name" value="DNA REPAIR PROTEIN SWI5 HOMOLOG"/>
    <property type="match status" value="1"/>
</dbReference>
<dbReference type="InterPro" id="IPR010760">
    <property type="entry name" value="DNA-repair_Swi5"/>
</dbReference>
<dbReference type="InParanoid" id="A0A1X7UIH0"/>
<dbReference type="OrthoDB" id="255837at2759"/>
<proteinExistence type="inferred from homology"/>
<keyword evidence="4" id="KW-0234">DNA repair</keyword>
<name>A0A1X7UIH0_AMPQE</name>
<keyword evidence="3" id="KW-0227">DNA damage</keyword>
<evidence type="ECO:0000256" key="2">
    <source>
        <dbReference type="ARBA" id="ARBA00019825"/>
    </source>
</evidence>
<evidence type="ECO:0000256" key="3">
    <source>
        <dbReference type="ARBA" id="ARBA00022763"/>
    </source>
</evidence>
<feature type="coiled-coil region" evidence="7">
    <location>
        <begin position="137"/>
        <end position="171"/>
    </location>
</feature>
<organism evidence="8">
    <name type="scientific">Amphimedon queenslandica</name>
    <name type="common">Sponge</name>
    <dbReference type="NCBI Taxonomy" id="400682"/>
    <lineage>
        <taxon>Eukaryota</taxon>
        <taxon>Metazoa</taxon>
        <taxon>Porifera</taxon>
        <taxon>Demospongiae</taxon>
        <taxon>Heteroscleromorpha</taxon>
        <taxon>Haplosclerida</taxon>
        <taxon>Niphatidae</taxon>
        <taxon>Amphimedon</taxon>
    </lineage>
</organism>
<evidence type="ECO:0000256" key="1">
    <source>
        <dbReference type="ARBA" id="ARBA00008060"/>
    </source>
</evidence>
<dbReference type="GO" id="GO:0032798">
    <property type="term" value="C:Swi5-Sfr1 complex"/>
    <property type="evidence" value="ECO:0007669"/>
    <property type="project" value="TreeGrafter"/>
</dbReference>
<reference evidence="9" key="1">
    <citation type="journal article" date="2010" name="Nature">
        <title>The Amphimedon queenslandica genome and the evolution of animal complexity.</title>
        <authorList>
            <person name="Srivastava M."/>
            <person name="Simakov O."/>
            <person name="Chapman J."/>
            <person name="Fahey B."/>
            <person name="Gauthier M.E."/>
            <person name="Mitros T."/>
            <person name="Richards G.S."/>
            <person name="Conaco C."/>
            <person name="Dacre M."/>
            <person name="Hellsten U."/>
            <person name="Larroux C."/>
            <person name="Putnam N.H."/>
            <person name="Stanke M."/>
            <person name="Adamska M."/>
            <person name="Darling A."/>
            <person name="Degnan S.M."/>
            <person name="Oakley T.H."/>
            <person name="Plachetzki D.C."/>
            <person name="Zhai Y."/>
            <person name="Adamski M."/>
            <person name="Calcino A."/>
            <person name="Cummins S.F."/>
            <person name="Goodstein D.M."/>
            <person name="Harris C."/>
            <person name="Jackson D.J."/>
            <person name="Leys S.P."/>
            <person name="Shu S."/>
            <person name="Woodcroft B.J."/>
            <person name="Vervoort M."/>
            <person name="Kosik K.S."/>
            <person name="Manning G."/>
            <person name="Degnan B.M."/>
            <person name="Rokhsar D.S."/>
        </authorList>
    </citation>
    <scope>NUCLEOTIDE SEQUENCE [LARGE SCALE GENOMIC DNA]</scope>
</reference>
<protein>
    <recommendedName>
        <fullName evidence="2">DNA repair protein SWI5 homolog</fullName>
    </recommendedName>
    <alternativeName>
        <fullName evidence="5">Protein SAE3 homolog</fullName>
    </alternativeName>
</protein>
<sequence>MYFKMAVTSDILREMLYLPKSFKEIMKECEDTGLPLKECEAALNSAVMCKVIQQKPVKSLNFSATVYMISSNCSSHHCTSETQTEHESVSPSKVSLLCGVEEKSNEKQLDLSSQVTAVIPQPISSSPFKQCTRAEPNTQLLSEIESLKLKLSETEKEIALLAEEYSEHELQDHIQKLHEYNEIKDVGQILLGKLAEMEGLTTSHLYQRYDLTLDD</sequence>
<dbReference type="FunFam" id="1.20.5.170:FF:000056">
    <property type="entry name" value="DNA repair protein SWI5 homolog"/>
    <property type="match status" value="1"/>
</dbReference>
<dbReference type="KEGG" id="aqu:109583164"/>
<dbReference type="Pfam" id="PF07061">
    <property type="entry name" value="Swi5"/>
    <property type="match status" value="1"/>
</dbReference>